<feature type="region of interest" description="Disordered" evidence="1">
    <location>
        <begin position="81"/>
        <end position="100"/>
    </location>
</feature>
<protein>
    <submittedName>
        <fullName evidence="2">Uncharacterized protein</fullName>
    </submittedName>
</protein>
<evidence type="ECO:0000313" key="2">
    <source>
        <dbReference type="EMBL" id="CAI9175049.1"/>
    </source>
</evidence>
<organism evidence="2 3">
    <name type="scientific">Rangifer tarandus platyrhynchus</name>
    <name type="common">Svalbard reindeer</name>
    <dbReference type="NCBI Taxonomy" id="3082113"/>
    <lineage>
        <taxon>Eukaryota</taxon>
        <taxon>Metazoa</taxon>
        <taxon>Chordata</taxon>
        <taxon>Craniata</taxon>
        <taxon>Vertebrata</taxon>
        <taxon>Euteleostomi</taxon>
        <taxon>Mammalia</taxon>
        <taxon>Eutheria</taxon>
        <taxon>Laurasiatheria</taxon>
        <taxon>Artiodactyla</taxon>
        <taxon>Ruminantia</taxon>
        <taxon>Pecora</taxon>
        <taxon>Cervidae</taxon>
        <taxon>Odocoileinae</taxon>
        <taxon>Rangifer</taxon>
    </lineage>
</organism>
<dbReference type="EMBL" id="OX459940">
    <property type="protein sequence ID" value="CAI9175049.1"/>
    <property type="molecule type" value="Genomic_DNA"/>
</dbReference>
<gene>
    <name evidence="2" type="ORF">MRATA1EN1_LOCUS24011</name>
</gene>
<name>A0ABN8ZTI6_RANTA</name>
<accession>A0ABN8ZTI6</accession>
<keyword evidence="3" id="KW-1185">Reference proteome</keyword>
<sequence length="100" mass="10795">MATHSSALAQRIPRDRGAWRATVHGVRVGQAHHGASSPQRLPQRGLVAKEPEALPRFPAPTAPGITKHWNGLLKSSLSRLLTPPPGPSWPHTLVRQLSAN</sequence>
<reference evidence="2" key="1">
    <citation type="submission" date="2023-04" db="EMBL/GenBank/DDBJ databases">
        <authorList>
            <consortium name="ELIXIR-Norway"/>
        </authorList>
    </citation>
    <scope>NUCLEOTIDE SEQUENCE [LARGE SCALE GENOMIC DNA]</scope>
</reference>
<evidence type="ECO:0000256" key="1">
    <source>
        <dbReference type="SAM" id="MobiDB-lite"/>
    </source>
</evidence>
<dbReference type="Proteomes" id="UP001176941">
    <property type="component" value="Chromosome 4"/>
</dbReference>
<proteinExistence type="predicted"/>
<evidence type="ECO:0000313" key="3">
    <source>
        <dbReference type="Proteomes" id="UP001176941"/>
    </source>
</evidence>